<dbReference type="EMBL" id="CZVI01000007">
    <property type="protein sequence ID" value="CUS84078.1"/>
    <property type="molecule type" value="Genomic_DNA"/>
</dbReference>
<gene>
    <name evidence="2" type="ORF">JGI4_00011</name>
    <name evidence="1" type="ORF">JGI8_00768</name>
</gene>
<proteinExistence type="predicted"/>
<accession>A0A0P1MXA4</accession>
<sequence length="122" mass="14261">MSKLSDDRIIHLMTGSRRHITILPYEEFLKMELLLKGSGEKPPIFSLRFKETVLLELLELFKGDLIKISKLIGEINKLRDDPFPLESIKVRYKIYKIPINDTNVTYMVNKQRKLITVLSVET</sequence>
<accession>A0A0P1P2W5</accession>
<accession>A0A0N7MNN0</accession>
<evidence type="ECO:0000313" key="3">
    <source>
        <dbReference type="Proteomes" id="UP000182011"/>
    </source>
</evidence>
<accession>A0A0S4MP18</accession>
<dbReference type="EMBL" id="FAOP01000001">
    <property type="protein sequence ID" value="CUU00537.1"/>
    <property type="molecule type" value="Genomic_DNA"/>
</dbReference>
<accession>A0A0P1L6L3</accession>
<reference evidence="3 4" key="1">
    <citation type="submission" date="2015-11" db="EMBL/GenBank/DDBJ databases">
        <authorList>
            <person name="Varghese N."/>
        </authorList>
    </citation>
    <scope>NUCLEOTIDE SEQUENCE [LARGE SCALE GENOMIC DNA]</scope>
    <source>
        <strain evidence="1 4">JGI-8</strain>
    </source>
</reference>
<protein>
    <submittedName>
        <fullName evidence="2">Uncharacterized protein</fullName>
    </submittedName>
</protein>
<organism evidence="2 3">
    <name type="scientific">Candidatus Kryptonium thompsonii</name>
    <dbReference type="NCBI Taxonomy" id="1633631"/>
    <lineage>
        <taxon>Bacteria</taxon>
        <taxon>Pseudomonadati</taxon>
        <taxon>Candidatus Kryptoniota</taxon>
        <taxon>Candidatus Kryptonium</taxon>
    </lineage>
</organism>
<accession>A0A0P1LPX9</accession>
<accession>A0A0P1P6V1</accession>
<reference evidence="2" key="2">
    <citation type="submission" date="2015-11" db="EMBL/GenBank/DDBJ databases">
        <authorList>
            <person name="Zhang Y."/>
            <person name="Guo Z."/>
        </authorList>
    </citation>
    <scope>NUCLEOTIDE SEQUENCE [LARGE SCALE GENOMIC DNA]</scope>
    <source>
        <strain evidence="2">JGI-4</strain>
    </source>
</reference>
<name>A0A0P1MCM0_9BACT</name>
<accession>A0A0P1LLH2</accession>
<evidence type="ECO:0000313" key="2">
    <source>
        <dbReference type="EMBL" id="CUU00537.1"/>
    </source>
</evidence>
<dbReference type="STRING" id="1633631.GCA_001442925_00011"/>
<dbReference type="Proteomes" id="UP000182011">
    <property type="component" value="Unassembled WGS sequence"/>
</dbReference>
<accession>A0A0P1LYG9</accession>
<evidence type="ECO:0000313" key="1">
    <source>
        <dbReference type="EMBL" id="CUS84078.1"/>
    </source>
</evidence>
<dbReference type="AlphaFoldDB" id="A0A0P1MCM0"/>
<dbReference type="RefSeq" id="WP_047133534.1">
    <property type="nucleotide sequence ID" value="NZ_CZVI01000007.1"/>
</dbReference>
<evidence type="ECO:0000313" key="4">
    <source>
        <dbReference type="Proteomes" id="UP000182200"/>
    </source>
</evidence>
<accession>A0A0P1LQF9</accession>
<accession>A0A0P1LGI9</accession>
<accession>A0A0P1L635</accession>
<accession>A0A0P1MCM0</accession>
<keyword evidence="4" id="KW-1185">Reference proteome</keyword>
<dbReference type="OrthoDB" id="9814436at2"/>
<dbReference type="Proteomes" id="UP000182200">
    <property type="component" value="Unassembled WGS sequence"/>
</dbReference>